<reference evidence="2 3" key="1">
    <citation type="journal article" date="2022" name="Nat. Genet.">
        <title>Improved pea reference genome and pan-genome highlight genomic features and evolutionary characteristics.</title>
        <authorList>
            <person name="Yang T."/>
            <person name="Liu R."/>
            <person name="Luo Y."/>
            <person name="Hu S."/>
            <person name="Wang D."/>
            <person name="Wang C."/>
            <person name="Pandey M.K."/>
            <person name="Ge S."/>
            <person name="Xu Q."/>
            <person name="Li N."/>
            <person name="Li G."/>
            <person name="Huang Y."/>
            <person name="Saxena R.K."/>
            <person name="Ji Y."/>
            <person name="Li M."/>
            <person name="Yan X."/>
            <person name="He Y."/>
            <person name="Liu Y."/>
            <person name="Wang X."/>
            <person name="Xiang C."/>
            <person name="Varshney R.K."/>
            <person name="Ding H."/>
            <person name="Gao S."/>
            <person name="Zong X."/>
        </authorList>
    </citation>
    <scope>NUCLEOTIDE SEQUENCE [LARGE SCALE GENOMIC DNA]</scope>
    <source>
        <strain evidence="2 3">cv. Zhongwan 6</strain>
    </source>
</reference>
<organism evidence="2 3">
    <name type="scientific">Pisum sativum</name>
    <name type="common">Garden pea</name>
    <name type="synonym">Lathyrus oleraceus</name>
    <dbReference type="NCBI Taxonomy" id="3888"/>
    <lineage>
        <taxon>Eukaryota</taxon>
        <taxon>Viridiplantae</taxon>
        <taxon>Streptophyta</taxon>
        <taxon>Embryophyta</taxon>
        <taxon>Tracheophyta</taxon>
        <taxon>Spermatophyta</taxon>
        <taxon>Magnoliopsida</taxon>
        <taxon>eudicotyledons</taxon>
        <taxon>Gunneridae</taxon>
        <taxon>Pentapetalae</taxon>
        <taxon>rosids</taxon>
        <taxon>fabids</taxon>
        <taxon>Fabales</taxon>
        <taxon>Fabaceae</taxon>
        <taxon>Papilionoideae</taxon>
        <taxon>50 kb inversion clade</taxon>
        <taxon>NPAAA clade</taxon>
        <taxon>Hologalegina</taxon>
        <taxon>IRL clade</taxon>
        <taxon>Fabeae</taxon>
        <taxon>Lathyrus</taxon>
    </lineage>
</organism>
<proteinExistence type="predicted"/>
<feature type="region of interest" description="Disordered" evidence="1">
    <location>
        <begin position="193"/>
        <end position="222"/>
    </location>
</feature>
<accession>A0A9D4XG10</accession>
<keyword evidence="3" id="KW-1185">Reference proteome</keyword>
<feature type="compositionally biased region" description="Polar residues" evidence="1">
    <location>
        <begin position="202"/>
        <end position="211"/>
    </location>
</feature>
<dbReference type="Gramene" id="Psat04G0419300-T1">
    <property type="protein sequence ID" value="KAI5420314.1"/>
    <property type="gene ID" value="KIW84_044193"/>
</dbReference>
<gene>
    <name evidence="2" type="ORF">KIW84_044193</name>
</gene>
<sequence>MNVLPRVGTEPTSLVASSSLELFPSSNLLSRPVSLRRLKGWLEEEFPDSMLELRNFLTLPMKPEIRVGIDEASFLSPRFLRFGVVYTINSVREVIDVRLGFHPSRLLDGLIEIGQNEATPVEGICLPIGGLENKSIRKTTTETGTQRPPTVTSTPGKAEALLGLRTRKTYFKLAFDLEPNDLTDGLALPALMPIDRGPGPTSKESATSGTTPLEKRKERRNGKEYSTCIILNFS</sequence>
<dbReference type="Proteomes" id="UP001058974">
    <property type="component" value="Chromosome 4"/>
</dbReference>
<comment type="caution">
    <text evidence="2">The sequence shown here is derived from an EMBL/GenBank/DDBJ whole genome shotgun (WGS) entry which is preliminary data.</text>
</comment>
<protein>
    <submittedName>
        <fullName evidence="2">Uncharacterized protein</fullName>
    </submittedName>
</protein>
<name>A0A9D4XG10_PEA</name>
<evidence type="ECO:0000313" key="3">
    <source>
        <dbReference type="Proteomes" id="UP001058974"/>
    </source>
</evidence>
<evidence type="ECO:0000256" key="1">
    <source>
        <dbReference type="SAM" id="MobiDB-lite"/>
    </source>
</evidence>
<dbReference type="AlphaFoldDB" id="A0A9D4XG10"/>
<evidence type="ECO:0000313" key="2">
    <source>
        <dbReference type="EMBL" id="KAI5420314.1"/>
    </source>
</evidence>
<dbReference type="EMBL" id="JAMSHJ010000004">
    <property type="protein sequence ID" value="KAI5420314.1"/>
    <property type="molecule type" value="Genomic_DNA"/>
</dbReference>